<proteinExistence type="predicted"/>
<comment type="caution">
    <text evidence="2">The sequence shown here is derived from an EMBL/GenBank/DDBJ whole genome shotgun (WGS) entry which is preliminary data.</text>
</comment>
<keyword evidence="3" id="KW-1185">Reference proteome</keyword>
<dbReference type="EMBL" id="NMUH01002490">
    <property type="protein sequence ID" value="MQM00308.1"/>
    <property type="molecule type" value="Genomic_DNA"/>
</dbReference>
<protein>
    <submittedName>
        <fullName evidence="2">Uncharacterized protein</fullName>
    </submittedName>
</protein>
<organism evidence="2 3">
    <name type="scientific">Colocasia esculenta</name>
    <name type="common">Wild taro</name>
    <name type="synonym">Arum esculentum</name>
    <dbReference type="NCBI Taxonomy" id="4460"/>
    <lineage>
        <taxon>Eukaryota</taxon>
        <taxon>Viridiplantae</taxon>
        <taxon>Streptophyta</taxon>
        <taxon>Embryophyta</taxon>
        <taxon>Tracheophyta</taxon>
        <taxon>Spermatophyta</taxon>
        <taxon>Magnoliopsida</taxon>
        <taxon>Liliopsida</taxon>
        <taxon>Araceae</taxon>
        <taxon>Aroideae</taxon>
        <taxon>Colocasieae</taxon>
        <taxon>Colocasia</taxon>
    </lineage>
</organism>
<feature type="region of interest" description="Disordered" evidence="1">
    <location>
        <begin position="1"/>
        <end position="32"/>
    </location>
</feature>
<sequence>EELGLFQKKRRRVGKSSGVQKGSRGAPPRGRRRREEEEEFLIEALLIRRFGAVVLWVGAVVLWFLSRHAQVLVNLLNSQAVYGVGRHAYLLGFFESSHSKRLELSCSRLYSLCMSHHAQVLVNLLNSQAVCGVVRPAYLLGFIESSHSKRLESSCSRQEVGGHMCATTFLCWRHQTVPLTLLAAHTVPPSSSRCTGETGVPVFEEGTARSVIELEKSGMTKTMNVSIELGNLLLNLCLSICKCIHLGLDMHSELIKSGIKVLGQLSHLICHKVSDVLRSRLWNLFSMDAFITTLDIHWFQM</sequence>
<feature type="non-terminal residue" evidence="2">
    <location>
        <position position="1"/>
    </location>
</feature>
<reference evidence="2" key="1">
    <citation type="submission" date="2017-07" db="EMBL/GenBank/DDBJ databases">
        <title>Taro Niue Genome Assembly and Annotation.</title>
        <authorList>
            <person name="Atibalentja N."/>
            <person name="Keating K."/>
            <person name="Fields C.J."/>
        </authorList>
    </citation>
    <scope>NUCLEOTIDE SEQUENCE</scope>
    <source>
        <strain evidence="2">Niue_2</strain>
        <tissue evidence="2">Leaf</tissue>
    </source>
</reference>
<name>A0A843W0M0_COLES</name>
<accession>A0A843W0M0</accession>
<evidence type="ECO:0000256" key="1">
    <source>
        <dbReference type="SAM" id="MobiDB-lite"/>
    </source>
</evidence>
<evidence type="ECO:0000313" key="2">
    <source>
        <dbReference type="EMBL" id="MQM00308.1"/>
    </source>
</evidence>
<evidence type="ECO:0000313" key="3">
    <source>
        <dbReference type="Proteomes" id="UP000652761"/>
    </source>
</evidence>
<dbReference type="AlphaFoldDB" id="A0A843W0M0"/>
<gene>
    <name evidence="2" type="ORF">Taro_033039</name>
</gene>
<dbReference type="Proteomes" id="UP000652761">
    <property type="component" value="Unassembled WGS sequence"/>
</dbReference>